<comment type="caution">
    <text evidence="2">The sequence shown here is derived from an EMBL/GenBank/DDBJ whole genome shotgun (WGS) entry which is preliminary data.</text>
</comment>
<reference evidence="2 3" key="1">
    <citation type="submission" date="2019-05" db="EMBL/GenBank/DDBJ databases">
        <title>Another draft genome of Portunus trituberculatus and its Hox gene families provides insights of decapod evolution.</title>
        <authorList>
            <person name="Jeong J.-H."/>
            <person name="Song I."/>
            <person name="Kim S."/>
            <person name="Choi T."/>
            <person name="Kim D."/>
            <person name="Ryu S."/>
            <person name="Kim W."/>
        </authorList>
    </citation>
    <scope>NUCLEOTIDE SEQUENCE [LARGE SCALE GENOMIC DNA]</scope>
    <source>
        <tissue evidence="2">Muscle</tissue>
    </source>
</reference>
<feature type="compositionally biased region" description="Pro residues" evidence="1">
    <location>
        <begin position="62"/>
        <end position="89"/>
    </location>
</feature>
<feature type="compositionally biased region" description="Basic and acidic residues" evidence="1">
    <location>
        <begin position="98"/>
        <end position="107"/>
    </location>
</feature>
<keyword evidence="3" id="KW-1185">Reference proteome</keyword>
<accession>A0A5B7CK70</accession>
<name>A0A5B7CK70_PORTR</name>
<proteinExistence type="predicted"/>
<gene>
    <name evidence="2" type="ORF">E2C01_001794</name>
</gene>
<dbReference type="AlphaFoldDB" id="A0A5B7CK70"/>
<evidence type="ECO:0000313" key="3">
    <source>
        <dbReference type="Proteomes" id="UP000324222"/>
    </source>
</evidence>
<organism evidence="2 3">
    <name type="scientific">Portunus trituberculatus</name>
    <name type="common">Swimming crab</name>
    <name type="synonym">Neptunus trituberculatus</name>
    <dbReference type="NCBI Taxonomy" id="210409"/>
    <lineage>
        <taxon>Eukaryota</taxon>
        <taxon>Metazoa</taxon>
        <taxon>Ecdysozoa</taxon>
        <taxon>Arthropoda</taxon>
        <taxon>Crustacea</taxon>
        <taxon>Multicrustacea</taxon>
        <taxon>Malacostraca</taxon>
        <taxon>Eumalacostraca</taxon>
        <taxon>Eucarida</taxon>
        <taxon>Decapoda</taxon>
        <taxon>Pleocyemata</taxon>
        <taxon>Brachyura</taxon>
        <taxon>Eubrachyura</taxon>
        <taxon>Portunoidea</taxon>
        <taxon>Portunidae</taxon>
        <taxon>Portuninae</taxon>
        <taxon>Portunus</taxon>
    </lineage>
</organism>
<protein>
    <submittedName>
        <fullName evidence="2">Uncharacterized protein</fullName>
    </submittedName>
</protein>
<dbReference type="EMBL" id="VSRR010000058">
    <property type="protein sequence ID" value="MPC09191.1"/>
    <property type="molecule type" value="Genomic_DNA"/>
</dbReference>
<sequence>MGRRERFFASLRYRAVIYEEKEHGGRRQGGVDGARHGPHLTARHTTLTDSEGQPAAGTLRFSPPPRRPACPSHSPPTHAPLCLPPPITPLPSLTRGVKTREVRETGHETPGVWQM</sequence>
<feature type="region of interest" description="Disordered" evidence="1">
    <location>
        <begin position="22"/>
        <end position="115"/>
    </location>
</feature>
<dbReference type="Proteomes" id="UP000324222">
    <property type="component" value="Unassembled WGS sequence"/>
</dbReference>
<evidence type="ECO:0000313" key="2">
    <source>
        <dbReference type="EMBL" id="MPC09191.1"/>
    </source>
</evidence>
<evidence type="ECO:0000256" key="1">
    <source>
        <dbReference type="SAM" id="MobiDB-lite"/>
    </source>
</evidence>